<comment type="caution">
    <text evidence="5">The sequence shown here is derived from an EMBL/GenBank/DDBJ whole genome shotgun (WGS) entry which is preliminary data.</text>
</comment>
<feature type="domain" description="HTH araC/xylS-type" evidence="4">
    <location>
        <begin position="135"/>
        <end position="233"/>
    </location>
</feature>
<dbReference type="OrthoDB" id="1681793at2"/>
<evidence type="ECO:0000256" key="1">
    <source>
        <dbReference type="ARBA" id="ARBA00023015"/>
    </source>
</evidence>
<reference evidence="6" key="1">
    <citation type="submission" date="2016-02" db="EMBL/GenBank/DDBJ databases">
        <authorList>
            <person name="Dunlap C."/>
        </authorList>
    </citation>
    <scope>NUCLEOTIDE SEQUENCE [LARGE SCALE GENOMIC DNA]</scope>
    <source>
        <strain evidence="6">NRRL B-41092</strain>
    </source>
</reference>
<dbReference type="Proteomes" id="UP000075430">
    <property type="component" value="Unassembled WGS sequence"/>
</dbReference>
<dbReference type="SMART" id="SM00342">
    <property type="entry name" value="HTH_ARAC"/>
    <property type="match status" value="1"/>
</dbReference>
<dbReference type="CDD" id="cd07003">
    <property type="entry name" value="cupin_YobQ-like_N"/>
    <property type="match status" value="1"/>
</dbReference>
<dbReference type="InterPro" id="IPR018062">
    <property type="entry name" value="HTH_AraC-typ_CS"/>
</dbReference>
<dbReference type="PANTHER" id="PTHR43280:SF26">
    <property type="entry name" value="ARAC-FAMILY TRANSCRIPTIONAL REGULATOR"/>
    <property type="match status" value="1"/>
</dbReference>
<dbReference type="Gene3D" id="1.10.10.60">
    <property type="entry name" value="Homeodomain-like"/>
    <property type="match status" value="2"/>
</dbReference>
<evidence type="ECO:0000313" key="6">
    <source>
        <dbReference type="Proteomes" id="UP000075430"/>
    </source>
</evidence>
<dbReference type="InterPro" id="IPR020449">
    <property type="entry name" value="Tscrpt_reg_AraC-type_HTH"/>
</dbReference>
<accession>A0A150F9E7</accession>
<dbReference type="RefSeq" id="WP_061521115.1">
    <property type="nucleotide sequence ID" value="NZ_JARLZY010000005.1"/>
</dbReference>
<dbReference type="InterPro" id="IPR014710">
    <property type="entry name" value="RmlC-like_jellyroll"/>
</dbReference>
<dbReference type="InterPro" id="IPR018060">
    <property type="entry name" value="HTH_AraC"/>
</dbReference>
<name>A0A150F9E7_9BACI</name>
<dbReference type="SUPFAM" id="SSF51182">
    <property type="entry name" value="RmlC-like cupins"/>
    <property type="match status" value="1"/>
</dbReference>
<evidence type="ECO:0000313" key="5">
    <source>
        <dbReference type="EMBL" id="KXZ21751.1"/>
    </source>
</evidence>
<dbReference type="PRINTS" id="PR00032">
    <property type="entry name" value="HTHARAC"/>
</dbReference>
<dbReference type="Gene3D" id="2.60.120.10">
    <property type="entry name" value="Jelly Rolls"/>
    <property type="match status" value="1"/>
</dbReference>
<dbReference type="InterPro" id="IPR009057">
    <property type="entry name" value="Homeodomain-like_sf"/>
</dbReference>
<dbReference type="PROSITE" id="PS00041">
    <property type="entry name" value="HTH_ARAC_FAMILY_1"/>
    <property type="match status" value="1"/>
</dbReference>
<keyword evidence="1" id="KW-0805">Transcription regulation</keyword>
<evidence type="ECO:0000256" key="3">
    <source>
        <dbReference type="ARBA" id="ARBA00023163"/>
    </source>
</evidence>
<organism evidence="5 6">
    <name type="scientific">Bacillus nakamurai</name>
    <dbReference type="NCBI Taxonomy" id="1793963"/>
    <lineage>
        <taxon>Bacteria</taxon>
        <taxon>Bacillati</taxon>
        <taxon>Bacillota</taxon>
        <taxon>Bacilli</taxon>
        <taxon>Bacillales</taxon>
        <taxon>Bacillaceae</taxon>
        <taxon>Bacillus</taxon>
    </lineage>
</organism>
<dbReference type="GO" id="GO:0003700">
    <property type="term" value="F:DNA-binding transcription factor activity"/>
    <property type="evidence" value="ECO:0007669"/>
    <property type="project" value="InterPro"/>
</dbReference>
<dbReference type="PROSITE" id="PS01124">
    <property type="entry name" value="HTH_ARAC_FAMILY_2"/>
    <property type="match status" value="1"/>
</dbReference>
<keyword evidence="2" id="KW-0238">DNA-binding</keyword>
<sequence>MDQLQTIICERRTYSHLYHSHTHTYCQFLFPLEGDLDLETEEREVNLKPDQLQYIPPECEHRFRSLGRNECLVLDIPAHLIKTEGRSIVSGMTADLDPFWTSIRYLLTEEAKQQSAHSLNLLVQYIAEKMRSHTYDSIAYIHRNLSKPLSIKELAAIEHYHPAYYSGWFKRQTGKTPQTYIAELRLKKAEQLLADTKGPLTDISQEVGFQNLSSFTRWFVKNMGMTPRAYRNTFYTDK</sequence>
<protein>
    <submittedName>
        <fullName evidence="5">AraC family transcriptional regulator</fullName>
    </submittedName>
</protein>
<keyword evidence="6" id="KW-1185">Reference proteome</keyword>
<dbReference type="AlphaFoldDB" id="A0A150F9E7"/>
<dbReference type="SUPFAM" id="SSF46689">
    <property type="entry name" value="Homeodomain-like"/>
    <property type="match status" value="2"/>
</dbReference>
<dbReference type="InterPro" id="IPR011051">
    <property type="entry name" value="RmlC_Cupin_sf"/>
</dbReference>
<gene>
    <name evidence="5" type="ORF">AXI58_12440</name>
</gene>
<dbReference type="GO" id="GO:0043565">
    <property type="term" value="F:sequence-specific DNA binding"/>
    <property type="evidence" value="ECO:0007669"/>
    <property type="project" value="InterPro"/>
</dbReference>
<keyword evidence="3" id="KW-0804">Transcription</keyword>
<dbReference type="STRING" id="1793963.AXI58_12440"/>
<dbReference type="InterPro" id="IPR013096">
    <property type="entry name" value="Cupin_2"/>
</dbReference>
<evidence type="ECO:0000256" key="2">
    <source>
        <dbReference type="ARBA" id="ARBA00023125"/>
    </source>
</evidence>
<evidence type="ECO:0000259" key="4">
    <source>
        <dbReference type="PROSITE" id="PS01124"/>
    </source>
</evidence>
<dbReference type="PANTHER" id="PTHR43280">
    <property type="entry name" value="ARAC-FAMILY TRANSCRIPTIONAL REGULATOR"/>
    <property type="match status" value="1"/>
</dbReference>
<dbReference type="Pfam" id="PF12833">
    <property type="entry name" value="HTH_18"/>
    <property type="match status" value="1"/>
</dbReference>
<dbReference type="EMBL" id="LSBA01000006">
    <property type="protein sequence ID" value="KXZ21751.1"/>
    <property type="molecule type" value="Genomic_DNA"/>
</dbReference>
<dbReference type="Pfam" id="PF07883">
    <property type="entry name" value="Cupin_2"/>
    <property type="match status" value="1"/>
</dbReference>
<proteinExistence type="predicted"/>